<evidence type="ECO:0000259" key="1">
    <source>
        <dbReference type="Pfam" id="PF04811"/>
    </source>
</evidence>
<dbReference type="GO" id="GO:0008270">
    <property type="term" value="F:zinc ion binding"/>
    <property type="evidence" value="ECO:0007669"/>
    <property type="project" value="TreeGrafter"/>
</dbReference>
<evidence type="ECO:0000313" key="3">
    <source>
        <dbReference type="EMBL" id="CAF4946496.1"/>
    </source>
</evidence>
<feature type="non-terminal residue" evidence="3">
    <location>
        <position position="1"/>
    </location>
</feature>
<dbReference type="GO" id="GO:0000149">
    <property type="term" value="F:SNARE binding"/>
    <property type="evidence" value="ECO:0007669"/>
    <property type="project" value="TreeGrafter"/>
</dbReference>
<dbReference type="GO" id="GO:0006886">
    <property type="term" value="P:intracellular protein transport"/>
    <property type="evidence" value="ECO:0007669"/>
    <property type="project" value="InterPro"/>
</dbReference>
<dbReference type="GO" id="GO:0070971">
    <property type="term" value="C:endoplasmic reticulum exit site"/>
    <property type="evidence" value="ECO:0007669"/>
    <property type="project" value="TreeGrafter"/>
</dbReference>
<sequence>KIYVFSTTLPIAVAPGKLSNRDDKKLLGTDKEKTLLAPANNIFTKLGEECAQQGCAVDLFVFP</sequence>
<dbReference type="AlphaFoldDB" id="A0A8S3D3Y2"/>
<dbReference type="PANTHER" id="PTHR13803">
    <property type="entry name" value="SEC24-RELATED PROTEIN"/>
    <property type="match status" value="1"/>
</dbReference>
<dbReference type="Pfam" id="PF04811">
    <property type="entry name" value="Sec23_trunk"/>
    <property type="match status" value="1"/>
</dbReference>
<evidence type="ECO:0000313" key="4">
    <source>
        <dbReference type="Proteomes" id="UP000676336"/>
    </source>
</evidence>
<feature type="domain" description="Sec23/Sec24 trunk" evidence="1">
    <location>
        <begin position="1"/>
        <end position="62"/>
    </location>
</feature>
<feature type="non-terminal residue" evidence="3">
    <location>
        <position position="63"/>
    </location>
</feature>
<evidence type="ECO:0000313" key="2">
    <source>
        <dbReference type="EMBL" id="CAF4740051.1"/>
    </source>
</evidence>
<name>A0A8S3D3Y2_9BILA</name>
<dbReference type="InterPro" id="IPR036465">
    <property type="entry name" value="vWFA_dom_sf"/>
</dbReference>
<dbReference type="GO" id="GO:0090110">
    <property type="term" value="P:COPII-coated vesicle cargo loading"/>
    <property type="evidence" value="ECO:0007669"/>
    <property type="project" value="TreeGrafter"/>
</dbReference>
<dbReference type="InterPro" id="IPR006896">
    <property type="entry name" value="Sec23/24_trunk_dom"/>
</dbReference>
<protein>
    <recommendedName>
        <fullName evidence="1">Sec23/Sec24 trunk domain-containing protein</fullName>
    </recommendedName>
</protein>
<organism evidence="3 4">
    <name type="scientific">Rotaria magnacalcarata</name>
    <dbReference type="NCBI Taxonomy" id="392030"/>
    <lineage>
        <taxon>Eukaryota</taxon>
        <taxon>Metazoa</taxon>
        <taxon>Spiralia</taxon>
        <taxon>Gnathifera</taxon>
        <taxon>Rotifera</taxon>
        <taxon>Eurotatoria</taxon>
        <taxon>Bdelloidea</taxon>
        <taxon>Philodinida</taxon>
        <taxon>Philodinidae</taxon>
        <taxon>Rotaria</taxon>
    </lineage>
</organism>
<dbReference type="Gene3D" id="3.40.50.410">
    <property type="entry name" value="von Willebrand factor, type A domain"/>
    <property type="match status" value="1"/>
</dbReference>
<reference evidence="3" key="1">
    <citation type="submission" date="2021-02" db="EMBL/GenBank/DDBJ databases">
        <authorList>
            <person name="Nowell W R."/>
        </authorList>
    </citation>
    <scope>NUCLEOTIDE SEQUENCE</scope>
</reference>
<gene>
    <name evidence="2" type="ORF">SMN809_LOCUS44677</name>
    <name evidence="3" type="ORF">SMN809_LOCUS53901</name>
</gene>
<dbReference type="PANTHER" id="PTHR13803:SF4">
    <property type="entry name" value="SECRETORY 24CD, ISOFORM C"/>
    <property type="match status" value="1"/>
</dbReference>
<dbReference type="InterPro" id="IPR050550">
    <property type="entry name" value="SEC23_SEC24_subfamily"/>
</dbReference>
<dbReference type="Proteomes" id="UP000676336">
    <property type="component" value="Unassembled WGS sequence"/>
</dbReference>
<dbReference type="EMBL" id="CAJOBI010134585">
    <property type="protein sequence ID" value="CAF4740051.1"/>
    <property type="molecule type" value="Genomic_DNA"/>
</dbReference>
<dbReference type="GO" id="GO:0030127">
    <property type="term" value="C:COPII vesicle coat"/>
    <property type="evidence" value="ECO:0007669"/>
    <property type="project" value="InterPro"/>
</dbReference>
<accession>A0A8S3D3Y2</accession>
<dbReference type="EMBL" id="CAJOBI010186609">
    <property type="protein sequence ID" value="CAF4946496.1"/>
    <property type="molecule type" value="Genomic_DNA"/>
</dbReference>
<comment type="caution">
    <text evidence="3">The sequence shown here is derived from an EMBL/GenBank/DDBJ whole genome shotgun (WGS) entry which is preliminary data.</text>
</comment>
<proteinExistence type="predicted"/>
<dbReference type="SUPFAM" id="SSF53300">
    <property type="entry name" value="vWA-like"/>
    <property type="match status" value="1"/>
</dbReference>